<sequence length="545" mass="61121">MQNHGPNSNYTRDSNITPSNDITSLEIISSEPDLRANFEFNSNDKQKSDKLSDKLSDNQTEIVLGDIRKRQEDWECERVELDLYLRKVRDIVNTGNATLISNELEISDIDETALLERNKHESKETQQKILDEFQKIKHLDAIIHEKTAFLTCGYQQSSSKHNKMLSKASTAATTLRAYSSSSLNGDNNATVATDASEPFEKLGLSSDCFYSGGIFSNVWETNSDFGGGDDGGCDDSGRVFEDGEDDAFELRSVRSLEFNTRTFLTEPKMGRKLGGFRRTGSGNSGEARAKKLLEGLKAGGSGSDVGVGETRELKGYRQGDFIQRNIVLGPQARFYHAMTEVEQDRVEKLLMENDIDDNDENEVEGGEFGSCNTNDVQFDTCGRRGGTSFGSGNDGSSVITSEKSRPCERTTTRSAKNTWLESTELDRLVSIDKELLEMHRCNSSSVASLVWTPSIWTPSVSGVSTPMYQNSSARDIKSVMEQHDINEQSFRLTFSDETDRLNQIDEQLRLFHERRAAAEDEDTEIESPERIEQLLDQLRMQQDFF</sequence>
<dbReference type="AlphaFoldDB" id="A0AAD5TB07"/>
<feature type="compositionally biased region" description="Basic and acidic residues" evidence="1">
    <location>
        <begin position="402"/>
        <end position="411"/>
    </location>
</feature>
<comment type="caution">
    <text evidence="2">The sequence shown here is derived from an EMBL/GenBank/DDBJ whole genome shotgun (WGS) entry which is preliminary data.</text>
</comment>
<dbReference type="EMBL" id="JADGJH010000005">
    <property type="protein sequence ID" value="KAJ3143121.1"/>
    <property type="molecule type" value="Genomic_DNA"/>
</dbReference>
<organism evidence="2 3">
    <name type="scientific">Physocladia obscura</name>
    <dbReference type="NCBI Taxonomy" id="109957"/>
    <lineage>
        <taxon>Eukaryota</taxon>
        <taxon>Fungi</taxon>
        <taxon>Fungi incertae sedis</taxon>
        <taxon>Chytridiomycota</taxon>
        <taxon>Chytridiomycota incertae sedis</taxon>
        <taxon>Chytridiomycetes</taxon>
        <taxon>Chytridiales</taxon>
        <taxon>Chytriomycetaceae</taxon>
        <taxon>Physocladia</taxon>
    </lineage>
</organism>
<evidence type="ECO:0000313" key="3">
    <source>
        <dbReference type="Proteomes" id="UP001211907"/>
    </source>
</evidence>
<keyword evidence="3" id="KW-1185">Reference proteome</keyword>
<gene>
    <name evidence="2" type="ORF">HK100_009620</name>
</gene>
<proteinExistence type="predicted"/>
<evidence type="ECO:0000313" key="2">
    <source>
        <dbReference type="EMBL" id="KAJ3143121.1"/>
    </source>
</evidence>
<protein>
    <recommendedName>
        <fullName evidence="4">Fibrous sheath-interacting protein 1</fullName>
    </recommendedName>
</protein>
<feature type="region of interest" description="Disordered" evidence="1">
    <location>
        <begin position="1"/>
        <end position="21"/>
    </location>
</feature>
<name>A0AAD5TB07_9FUNG</name>
<feature type="region of interest" description="Disordered" evidence="1">
    <location>
        <begin position="385"/>
        <end position="414"/>
    </location>
</feature>
<accession>A0AAD5TB07</accession>
<dbReference type="Proteomes" id="UP001211907">
    <property type="component" value="Unassembled WGS sequence"/>
</dbReference>
<evidence type="ECO:0008006" key="4">
    <source>
        <dbReference type="Google" id="ProtNLM"/>
    </source>
</evidence>
<evidence type="ECO:0000256" key="1">
    <source>
        <dbReference type="SAM" id="MobiDB-lite"/>
    </source>
</evidence>
<reference evidence="2" key="1">
    <citation type="submission" date="2020-05" db="EMBL/GenBank/DDBJ databases">
        <title>Phylogenomic resolution of chytrid fungi.</title>
        <authorList>
            <person name="Stajich J.E."/>
            <person name="Amses K."/>
            <person name="Simmons R."/>
            <person name="Seto K."/>
            <person name="Myers J."/>
            <person name="Bonds A."/>
            <person name="Quandt C.A."/>
            <person name="Barry K."/>
            <person name="Liu P."/>
            <person name="Grigoriev I."/>
            <person name="Longcore J.E."/>
            <person name="James T.Y."/>
        </authorList>
    </citation>
    <scope>NUCLEOTIDE SEQUENCE</scope>
    <source>
        <strain evidence="2">JEL0513</strain>
    </source>
</reference>